<reference evidence="4" key="1">
    <citation type="journal article" date="2019" name="Int. J. Syst. Evol. Microbiol.">
        <title>The Global Catalogue of Microorganisms (GCM) 10K type strain sequencing project: providing services to taxonomists for standard genome sequencing and annotation.</title>
        <authorList>
            <consortium name="The Broad Institute Genomics Platform"/>
            <consortium name="The Broad Institute Genome Sequencing Center for Infectious Disease"/>
            <person name="Wu L."/>
            <person name="Ma J."/>
        </authorList>
    </citation>
    <scope>NUCLEOTIDE SEQUENCE [LARGE SCALE GENOMIC DNA]</scope>
    <source>
        <strain evidence="4">JCM 17137</strain>
    </source>
</reference>
<comment type="caution">
    <text evidence="3">The sequence shown here is derived from an EMBL/GenBank/DDBJ whole genome shotgun (WGS) entry which is preliminary data.</text>
</comment>
<dbReference type="Proteomes" id="UP001500908">
    <property type="component" value="Unassembled WGS sequence"/>
</dbReference>
<name>A0ABP7FJS3_9ACTN</name>
<dbReference type="CDD" id="cd02440">
    <property type="entry name" value="AdoMet_MTases"/>
    <property type="match status" value="1"/>
</dbReference>
<dbReference type="Pfam" id="PF13649">
    <property type="entry name" value="Methyltransf_25"/>
    <property type="match status" value="1"/>
</dbReference>
<accession>A0ABP7FJS3</accession>
<dbReference type="InterPro" id="IPR041698">
    <property type="entry name" value="Methyltransf_25"/>
</dbReference>
<sequence length="238" mass="26040">MSRVLSPHPKDPTRMSEPTDTSGIAGYWDRYAAGIAEETREEALKDAFGWCQYAGHGPGNELLGDPLTTLELGFGRGNAVAALATKGIEATGIDVSPLQCEHAIARWGHLTGAHFVQAEATAYLNDATRQWDAIYSIWGALWFTDPDVLLPLVHERLIPGGRLVFSHAPPVPGAYGVQGMYADGFRGRQVWVYRWAYEPEGWAALLRKHGYTGIEARVEPAPQPDLLGTLIATAHRPR</sequence>
<keyword evidence="4" id="KW-1185">Reference proteome</keyword>
<feature type="domain" description="Methyltransferase" evidence="2">
    <location>
        <begin position="70"/>
        <end position="161"/>
    </location>
</feature>
<dbReference type="SUPFAM" id="SSF53335">
    <property type="entry name" value="S-adenosyl-L-methionine-dependent methyltransferases"/>
    <property type="match status" value="1"/>
</dbReference>
<proteinExistence type="predicted"/>
<feature type="region of interest" description="Disordered" evidence="1">
    <location>
        <begin position="1"/>
        <end position="21"/>
    </location>
</feature>
<evidence type="ECO:0000313" key="3">
    <source>
        <dbReference type="EMBL" id="GAA3739252.1"/>
    </source>
</evidence>
<protein>
    <recommendedName>
        <fullName evidence="2">Methyltransferase domain-containing protein</fullName>
    </recommendedName>
</protein>
<dbReference type="Gene3D" id="3.40.50.150">
    <property type="entry name" value="Vaccinia Virus protein VP39"/>
    <property type="match status" value="1"/>
</dbReference>
<dbReference type="EMBL" id="BAABDD010000007">
    <property type="protein sequence ID" value="GAA3739252.1"/>
    <property type="molecule type" value="Genomic_DNA"/>
</dbReference>
<organism evidence="3 4">
    <name type="scientific">Salinactinospora qingdaonensis</name>
    <dbReference type="NCBI Taxonomy" id="702744"/>
    <lineage>
        <taxon>Bacteria</taxon>
        <taxon>Bacillati</taxon>
        <taxon>Actinomycetota</taxon>
        <taxon>Actinomycetes</taxon>
        <taxon>Streptosporangiales</taxon>
        <taxon>Nocardiopsidaceae</taxon>
        <taxon>Salinactinospora</taxon>
    </lineage>
</organism>
<evidence type="ECO:0000259" key="2">
    <source>
        <dbReference type="Pfam" id="PF13649"/>
    </source>
</evidence>
<evidence type="ECO:0000313" key="4">
    <source>
        <dbReference type="Proteomes" id="UP001500908"/>
    </source>
</evidence>
<gene>
    <name evidence="3" type="ORF">GCM10022402_18800</name>
</gene>
<dbReference type="InterPro" id="IPR029063">
    <property type="entry name" value="SAM-dependent_MTases_sf"/>
</dbReference>
<evidence type="ECO:0000256" key="1">
    <source>
        <dbReference type="SAM" id="MobiDB-lite"/>
    </source>
</evidence>